<dbReference type="GO" id="GO:0071949">
    <property type="term" value="F:FAD binding"/>
    <property type="evidence" value="ECO:0007669"/>
    <property type="project" value="InterPro"/>
</dbReference>
<dbReference type="EMBL" id="JAIHNG010000114">
    <property type="protein sequence ID" value="KAI5959021.1"/>
    <property type="molecule type" value="Genomic_DNA"/>
</dbReference>
<evidence type="ECO:0000313" key="3">
    <source>
        <dbReference type="EMBL" id="KAI5959021.1"/>
    </source>
</evidence>
<gene>
    <name evidence="3" type="ORF">KGF57_002214</name>
</gene>
<feature type="non-terminal residue" evidence="3">
    <location>
        <position position="157"/>
    </location>
</feature>
<comment type="caution">
    <text evidence="3">The sequence shown here is derived from an EMBL/GenBank/DDBJ whole genome shotgun (WGS) entry which is preliminary data.</text>
</comment>
<dbReference type="PANTHER" id="PTHR10909">
    <property type="entry name" value="ELECTRON TRANSPORT OXIDOREDUCTASE"/>
    <property type="match status" value="1"/>
</dbReference>
<sequence>MSYPFTGKNVSLSKGPDPKTSIQTEREAQKFNPQAVNYFLEGSKYRSELVQTLTQQMERDPILFTDGSYYDMTKNQQRESTAAKINRLSRYLEGDSPETFMRRLSLLMFFDPAVGTRIGINLILFLHCVKGNGTRDQVKYWTSDKFTDKIRGIYGCF</sequence>
<dbReference type="InterPro" id="IPR029320">
    <property type="entry name" value="Acyl-CoA_ox_N"/>
</dbReference>
<dbReference type="GO" id="GO:0005504">
    <property type="term" value="F:fatty acid binding"/>
    <property type="evidence" value="ECO:0007669"/>
    <property type="project" value="TreeGrafter"/>
</dbReference>
<protein>
    <recommendedName>
        <fullName evidence="2">Acyl-coenzyme A oxidase N-terminal domain-containing protein</fullName>
    </recommendedName>
</protein>
<feature type="region of interest" description="Disordered" evidence="1">
    <location>
        <begin position="1"/>
        <end position="22"/>
    </location>
</feature>
<dbReference type="Gene3D" id="1.10.540.10">
    <property type="entry name" value="Acyl-CoA dehydrogenase/oxidase, N-terminal domain"/>
    <property type="match status" value="1"/>
</dbReference>
<dbReference type="InterPro" id="IPR012258">
    <property type="entry name" value="Acyl-CoA_oxidase"/>
</dbReference>
<dbReference type="PANTHER" id="PTHR10909:SF352">
    <property type="entry name" value="ACYL-COENZYME A OXIDASE-LIKE PROTEIN"/>
    <property type="match status" value="1"/>
</dbReference>
<dbReference type="Pfam" id="PF14749">
    <property type="entry name" value="Acyl-CoA_ox_N"/>
    <property type="match status" value="1"/>
</dbReference>
<evidence type="ECO:0000256" key="1">
    <source>
        <dbReference type="SAM" id="MobiDB-lite"/>
    </source>
</evidence>
<dbReference type="GO" id="GO:0005777">
    <property type="term" value="C:peroxisome"/>
    <property type="evidence" value="ECO:0007669"/>
    <property type="project" value="InterPro"/>
</dbReference>
<organism evidence="3 4">
    <name type="scientific">Candida theae</name>
    <dbReference type="NCBI Taxonomy" id="1198502"/>
    <lineage>
        <taxon>Eukaryota</taxon>
        <taxon>Fungi</taxon>
        <taxon>Dikarya</taxon>
        <taxon>Ascomycota</taxon>
        <taxon>Saccharomycotina</taxon>
        <taxon>Pichiomycetes</taxon>
        <taxon>Debaryomycetaceae</taxon>
        <taxon>Candida/Lodderomyces clade</taxon>
        <taxon>Candida</taxon>
    </lineage>
</organism>
<evidence type="ECO:0000313" key="4">
    <source>
        <dbReference type="Proteomes" id="UP001204833"/>
    </source>
</evidence>
<evidence type="ECO:0000259" key="2">
    <source>
        <dbReference type="Pfam" id="PF14749"/>
    </source>
</evidence>
<dbReference type="GeneID" id="76150273"/>
<dbReference type="GO" id="GO:0033540">
    <property type="term" value="P:fatty acid beta-oxidation using acyl-CoA oxidase"/>
    <property type="evidence" value="ECO:0007669"/>
    <property type="project" value="TreeGrafter"/>
</dbReference>
<dbReference type="GO" id="GO:0055088">
    <property type="term" value="P:lipid homeostasis"/>
    <property type="evidence" value="ECO:0007669"/>
    <property type="project" value="TreeGrafter"/>
</dbReference>
<proteinExistence type="predicted"/>
<accession>A0AAD5BG83</accession>
<dbReference type="GO" id="GO:0003997">
    <property type="term" value="F:acyl-CoA oxidase activity"/>
    <property type="evidence" value="ECO:0007669"/>
    <property type="project" value="InterPro"/>
</dbReference>
<dbReference type="InterPro" id="IPR037069">
    <property type="entry name" value="AcylCoA_DH/ox_N_sf"/>
</dbReference>
<dbReference type="RefSeq" id="XP_051609283.1">
    <property type="nucleotide sequence ID" value="XM_051751504.1"/>
</dbReference>
<dbReference type="Proteomes" id="UP001204833">
    <property type="component" value="Unassembled WGS sequence"/>
</dbReference>
<reference evidence="3 4" key="1">
    <citation type="journal article" date="2022" name="DNA Res.">
        <title>Genome analysis of five recently described species of the CUG-Ser clade uncovers Candida theae as a new hybrid lineage with pathogenic potential in the Candida parapsilosis species complex.</title>
        <authorList>
            <person name="Mixao V."/>
            <person name="Del Olmo V."/>
            <person name="Hegedusova E."/>
            <person name="Saus E."/>
            <person name="Pryszcz L."/>
            <person name="Cillingova A."/>
            <person name="Nosek J."/>
            <person name="Gabaldon T."/>
        </authorList>
    </citation>
    <scope>NUCLEOTIDE SEQUENCE [LARGE SCALE GENOMIC DNA]</scope>
    <source>
        <strain evidence="3 4">CBS 12239</strain>
    </source>
</reference>
<keyword evidence="4" id="KW-1185">Reference proteome</keyword>
<dbReference type="AlphaFoldDB" id="A0AAD5BG83"/>
<feature type="domain" description="Acyl-coenzyme A oxidase N-terminal" evidence="2">
    <location>
        <begin position="32"/>
        <end position="143"/>
    </location>
</feature>
<name>A0AAD5BG83_9ASCO</name>
<dbReference type="FunFam" id="1.10.540.10:FF:000018">
    <property type="entry name" value="Acyl-coenzyme A oxidase"/>
    <property type="match status" value="1"/>
</dbReference>